<reference evidence="3 4" key="1">
    <citation type="journal article" date="2019" name="Commun. Biol.">
        <title>The bagworm genome reveals a unique fibroin gene that provides high tensile strength.</title>
        <authorList>
            <person name="Kono N."/>
            <person name="Nakamura H."/>
            <person name="Ohtoshi R."/>
            <person name="Tomita M."/>
            <person name="Numata K."/>
            <person name="Arakawa K."/>
        </authorList>
    </citation>
    <scope>NUCLEOTIDE SEQUENCE [LARGE SCALE GENOMIC DNA]</scope>
</reference>
<feature type="domain" description="PiggyBac transposable element-derived protein" evidence="2">
    <location>
        <begin position="124"/>
        <end position="188"/>
    </location>
</feature>
<dbReference type="InterPro" id="IPR029526">
    <property type="entry name" value="PGBD"/>
</dbReference>
<evidence type="ECO:0000313" key="3">
    <source>
        <dbReference type="EMBL" id="GBP67705.1"/>
    </source>
</evidence>
<dbReference type="EMBL" id="BGZK01000989">
    <property type="protein sequence ID" value="GBP67705.1"/>
    <property type="molecule type" value="Genomic_DNA"/>
</dbReference>
<gene>
    <name evidence="3" type="ORF">EVAR_40476_1</name>
</gene>
<dbReference type="OrthoDB" id="8191541at2759"/>
<keyword evidence="4" id="KW-1185">Reference proteome</keyword>
<protein>
    <recommendedName>
        <fullName evidence="2">PiggyBac transposable element-derived protein domain-containing protein</fullName>
    </recommendedName>
</protein>
<dbReference type="Proteomes" id="UP000299102">
    <property type="component" value="Unassembled WGS sequence"/>
</dbReference>
<evidence type="ECO:0000256" key="1">
    <source>
        <dbReference type="SAM" id="MobiDB-lite"/>
    </source>
</evidence>
<feature type="region of interest" description="Disordered" evidence="1">
    <location>
        <begin position="28"/>
        <end position="86"/>
    </location>
</feature>
<accession>A0A4C1XZV9</accession>
<feature type="compositionally biased region" description="Low complexity" evidence="1">
    <location>
        <begin position="58"/>
        <end position="70"/>
    </location>
</feature>
<evidence type="ECO:0000259" key="2">
    <source>
        <dbReference type="Pfam" id="PF13843"/>
    </source>
</evidence>
<dbReference type="STRING" id="151549.A0A4C1XZV9"/>
<name>A0A4C1XZV9_EUMVA</name>
<dbReference type="Pfam" id="PF13843">
    <property type="entry name" value="DDE_Tnp_1_7"/>
    <property type="match status" value="1"/>
</dbReference>
<comment type="caution">
    <text evidence="3">The sequence shown here is derived from an EMBL/GenBank/DDBJ whole genome shotgun (WGS) entry which is preliminary data.</text>
</comment>
<proteinExistence type="predicted"/>
<feature type="compositionally biased region" description="Polar residues" evidence="1">
    <location>
        <begin position="44"/>
        <end position="57"/>
    </location>
</feature>
<dbReference type="AlphaFoldDB" id="A0A4C1XZV9"/>
<organism evidence="3 4">
    <name type="scientific">Eumeta variegata</name>
    <name type="common">Bagworm moth</name>
    <name type="synonym">Eumeta japonica</name>
    <dbReference type="NCBI Taxonomy" id="151549"/>
    <lineage>
        <taxon>Eukaryota</taxon>
        <taxon>Metazoa</taxon>
        <taxon>Ecdysozoa</taxon>
        <taxon>Arthropoda</taxon>
        <taxon>Hexapoda</taxon>
        <taxon>Insecta</taxon>
        <taxon>Pterygota</taxon>
        <taxon>Neoptera</taxon>
        <taxon>Endopterygota</taxon>
        <taxon>Lepidoptera</taxon>
        <taxon>Glossata</taxon>
        <taxon>Ditrysia</taxon>
        <taxon>Tineoidea</taxon>
        <taxon>Psychidae</taxon>
        <taxon>Oiketicinae</taxon>
        <taxon>Eumeta</taxon>
    </lineage>
</organism>
<sequence>MSDEEVMSDEDCSDMELNSVEYAVQVEDCESESEIKGDDDAISVQDNLSQPAPTGTVSSRQRSSSRASNKSSDEDIPLSCLQSGGRSRKQNYFGANLFHWASMVNIARGRTPQHNIIQLTPGKCLSKPIQAVLPLVSPIEGSNRNVTADNWFSSIELVNHLKEKHLSYEGTLKKNKKEIPPEFRPSRQRAIDSRSLVLLKISPCPLMYKKKKKIKLS</sequence>
<evidence type="ECO:0000313" key="4">
    <source>
        <dbReference type="Proteomes" id="UP000299102"/>
    </source>
</evidence>